<feature type="domain" description="Histidine kinase" evidence="7">
    <location>
        <begin position="168"/>
        <end position="419"/>
    </location>
</feature>
<evidence type="ECO:0000313" key="8">
    <source>
        <dbReference type="EMBL" id="PXV64255.1"/>
    </source>
</evidence>
<keyword evidence="6" id="KW-0812">Transmembrane</keyword>
<dbReference type="EMBL" id="QICN01000013">
    <property type="protein sequence ID" value="PXV64255.1"/>
    <property type="molecule type" value="Genomic_DNA"/>
</dbReference>
<keyword evidence="4" id="KW-0175">Coiled coil</keyword>
<feature type="compositionally biased region" description="Polar residues" evidence="5">
    <location>
        <begin position="419"/>
        <end position="438"/>
    </location>
</feature>
<feature type="region of interest" description="Disordered" evidence="5">
    <location>
        <begin position="418"/>
        <end position="438"/>
    </location>
</feature>
<dbReference type="GO" id="GO:0000155">
    <property type="term" value="F:phosphorelay sensor kinase activity"/>
    <property type="evidence" value="ECO:0007669"/>
    <property type="project" value="InterPro"/>
</dbReference>
<dbReference type="SUPFAM" id="SSF55874">
    <property type="entry name" value="ATPase domain of HSP90 chaperone/DNA topoisomerase II/histidine kinase"/>
    <property type="match status" value="1"/>
</dbReference>
<evidence type="ECO:0000256" key="4">
    <source>
        <dbReference type="SAM" id="Coils"/>
    </source>
</evidence>
<proteinExistence type="predicted"/>
<dbReference type="Pfam" id="PF02518">
    <property type="entry name" value="HATPase_c"/>
    <property type="match status" value="1"/>
</dbReference>
<keyword evidence="3" id="KW-0597">Phosphoprotein</keyword>
<dbReference type="InterPro" id="IPR003661">
    <property type="entry name" value="HisK_dim/P_dom"/>
</dbReference>
<comment type="caution">
    <text evidence="8">The sequence shown here is derived from an EMBL/GenBank/DDBJ whole genome shotgun (WGS) entry which is preliminary data.</text>
</comment>
<keyword evidence="9" id="KW-1185">Reference proteome</keyword>
<dbReference type="Proteomes" id="UP000248330">
    <property type="component" value="Unassembled WGS sequence"/>
</dbReference>
<dbReference type="PRINTS" id="PR00344">
    <property type="entry name" value="BCTRLSENSOR"/>
</dbReference>
<feature type="transmembrane region" description="Helical" evidence="6">
    <location>
        <begin position="96"/>
        <end position="115"/>
    </location>
</feature>
<evidence type="ECO:0000256" key="5">
    <source>
        <dbReference type="SAM" id="MobiDB-lite"/>
    </source>
</evidence>
<dbReference type="SUPFAM" id="SSF47384">
    <property type="entry name" value="Homodimeric domain of signal transducing histidine kinase"/>
    <property type="match status" value="1"/>
</dbReference>
<dbReference type="InterPro" id="IPR005467">
    <property type="entry name" value="His_kinase_dom"/>
</dbReference>
<reference evidence="8 9" key="1">
    <citation type="submission" date="2018-04" db="EMBL/GenBank/DDBJ databases">
        <title>Genomic Encyclopedia of Type Strains, Phase IV (KMG-IV): sequencing the most valuable type-strain genomes for metagenomic binning, comparative biology and taxonomic classification.</title>
        <authorList>
            <person name="Goeker M."/>
        </authorList>
    </citation>
    <scope>NUCLEOTIDE SEQUENCE [LARGE SCALE GENOMIC DNA]</scope>
    <source>
        <strain evidence="8 9">DSM 104150</strain>
    </source>
</reference>
<dbReference type="Gene3D" id="3.30.565.10">
    <property type="entry name" value="Histidine kinase-like ATPase, C-terminal domain"/>
    <property type="match status" value="1"/>
</dbReference>
<dbReference type="InterPro" id="IPR036097">
    <property type="entry name" value="HisK_dim/P_sf"/>
</dbReference>
<evidence type="ECO:0000313" key="9">
    <source>
        <dbReference type="Proteomes" id="UP000248330"/>
    </source>
</evidence>
<comment type="catalytic activity">
    <reaction evidence="1">
        <text>ATP + protein L-histidine = ADP + protein N-phospho-L-histidine.</text>
        <dbReference type="EC" id="2.7.13.3"/>
    </reaction>
</comment>
<dbReference type="InterPro" id="IPR003594">
    <property type="entry name" value="HATPase_dom"/>
</dbReference>
<name>A0A318E2S7_9GAMM</name>
<feature type="coiled-coil region" evidence="4">
    <location>
        <begin position="114"/>
        <end position="149"/>
    </location>
</feature>
<dbReference type="InterPro" id="IPR004358">
    <property type="entry name" value="Sig_transdc_His_kin-like_C"/>
</dbReference>
<gene>
    <name evidence="8" type="ORF">C8D93_11349</name>
</gene>
<accession>A0A318E2S7</accession>
<dbReference type="PANTHER" id="PTHR43065:SF50">
    <property type="entry name" value="HISTIDINE KINASE"/>
    <property type="match status" value="1"/>
</dbReference>
<keyword evidence="6" id="KW-1133">Transmembrane helix</keyword>
<dbReference type="AlphaFoldDB" id="A0A318E2S7"/>
<dbReference type="PROSITE" id="PS50109">
    <property type="entry name" value="HIS_KIN"/>
    <property type="match status" value="1"/>
</dbReference>
<sequence length="438" mass="47659">MTTFGVVQTPLNEASIRQLLDDIAAAVDGQPEPVLAAAQRLRTAASNVIADKKELVERVSEFLSKPTAELLQATEASYMAWHGTQVAVANQYRQWLVAYAAILLLILALVGIRLVRSFRELDEANDHLEEQVEERTHDLSDALKELKASQAQLIQSEKMASLGQMVAGVAHEINTPLGYARSNAEIVRTSLGDLRALVDAQSRALDLMTHEETDVEQVADALATAQGIGESLNATELTGELDALLGDTEHGLKQIAELVGSLKDFSRVDRSRSDLFDVNDGIDASLKICQNQLKHRVEVVRTYGKLPQIECSPSQLNQVFLNLINNAAQAIDGEGKIHIHTTPTPSGVSIRFLDNGCGMSEEVRARIFEPFFTTKPVGKGTGLGLSIVYRIIEDHGGTIEVRSTPGKGSEFNIELPLKQHSNNPARESTRDATQAVTA</sequence>
<organism evidence="8 9">
    <name type="scientific">Sinimarinibacterium flocculans</name>
    <dbReference type="NCBI Taxonomy" id="985250"/>
    <lineage>
        <taxon>Bacteria</taxon>
        <taxon>Pseudomonadati</taxon>
        <taxon>Pseudomonadota</taxon>
        <taxon>Gammaproteobacteria</taxon>
        <taxon>Nevskiales</taxon>
        <taxon>Nevskiaceae</taxon>
        <taxon>Sinimarinibacterium</taxon>
    </lineage>
</organism>
<evidence type="ECO:0000256" key="6">
    <source>
        <dbReference type="SAM" id="Phobius"/>
    </source>
</evidence>
<dbReference type="CDD" id="cd00082">
    <property type="entry name" value="HisKA"/>
    <property type="match status" value="1"/>
</dbReference>
<dbReference type="Gene3D" id="1.10.287.130">
    <property type="match status" value="1"/>
</dbReference>
<dbReference type="EC" id="2.7.13.3" evidence="2"/>
<keyword evidence="6" id="KW-0472">Membrane</keyword>
<evidence type="ECO:0000256" key="2">
    <source>
        <dbReference type="ARBA" id="ARBA00012438"/>
    </source>
</evidence>
<evidence type="ECO:0000256" key="3">
    <source>
        <dbReference type="ARBA" id="ARBA00022553"/>
    </source>
</evidence>
<dbReference type="InterPro" id="IPR036890">
    <property type="entry name" value="HATPase_C_sf"/>
</dbReference>
<evidence type="ECO:0000259" key="7">
    <source>
        <dbReference type="PROSITE" id="PS50109"/>
    </source>
</evidence>
<protein>
    <recommendedName>
        <fullName evidence="2">histidine kinase</fullName>
        <ecNumber evidence="2">2.7.13.3</ecNumber>
    </recommendedName>
</protein>
<dbReference type="PANTHER" id="PTHR43065">
    <property type="entry name" value="SENSOR HISTIDINE KINASE"/>
    <property type="match status" value="1"/>
</dbReference>
<evidence type="ECO:0000256" key="1">
    <source>
        <dbReference type="ARBA" id="ARBA00000085"/>
    </source>
</evidence>
<dbReference type="SMART" id="SM00387">
    <property type="entry name" value="HATPase_c"/>
    <property type="match status" value="1"/>
</dbReference>